<dbReference type="InterPro" id="IPR005119">
    <property type="entry name" value="LysR_subst-bd"/>
</dbReference>
<feature type="domain" description="HTH lysR-type" evidence="5">
    <location>
        <begin position="3"/>
        <end position="60"/>
    </location>
</feature>
<keyword evidence="7" id="KW-1185">Reference proteome</keyword>
<evidence type="ECO:0000256" key="3">
    <source>
        <dbReference type="ARBA" id="ARBA00023125"/>
    </source>
</evidence>
<dbReference type="InterPro" id="IPR000847">
    <property type="entry name" value="LysR_HTH_N"/>
</dbReference>
<keyword evidence="3" id="KW-0238">DNA-binding</keyword>
<dbReference type="Gene3D" id="1.10.10.10">
    <property type="entry name" value="Winged helix-like DNA-binding domain superfamily/Winged helix DNA-binding domain"/>
    <property type="match status" value="1"/>
</dbReference>
<sequence length="306" mass="33300">MELSLRRLRILHEFARRGTITDAAAALHYTPSAVSQQLSALQREIGQVLLEPAGRRLQLTDLGHTLAEHAAEILAAEQRARVALEQQQEVLTGKLQVGVLATIAASLVPPAMAILARRHPQISVRTREVRPEDALMSVRDGDLDLAFVLDYPDAPMSWELSLESTVVGVEQHHLIAPSGWLPDEPVDLAELAGYDWVVSGGDTDFGRALMTVCRLAGFEPRIAHQVDEQATAMAMVAGQLGITLVGDLGLALRPRGAEVRTLRQPVLRRVVLVRRQAIHHRPSESAFVHCVLDASQSLGLSPDDPG</sequence>
<dbReference type="PANTHER" id="PTHR30346:SF29">
    <property type="entry name" value="LYSR SUBSTRATE-BINDING"/>
    <property type="match status" value="1"/>
</dbReference>
<dbReference type="Gene3D" id="3.40.190.290">
    <property type="match status" value="1"/>
</dbReference>
<dbReference type="SUPFAM" id="SSF46785">
    <property type="entry name" value="Winged helix' DNA-binding domain"/>
    <property type="match status" value="1"/>
</dbReference>
<evidence type="ECO:0000259" key="5">
    <source>
        <dbReference type="PROSITE" id="PS50931"/>
    </source>
</evidence>
<dbReference type="CDD" id="cd08423">
    <property type="entry name" value="PBP2_LTTR_like_6"/>
    <property type="match status" value="1"/>
</dbReference>
<accession>A0ABT4V6S3</accession>
<dbReference type="Pfam" id="PF03466">
    <property type="entry name" value="LysR_substrate"/>
    <property type="match status" value="1"/>
</dbReference>
<evidence type="ECO:0000313" key="7">
    <source>
        <dbReference type="Proteomes" id="UP001210380"/>
    </source>
</evidence>
<comment type="similarity">
    <text evidence="1">Belongs to the LysR transcriptional regulatory family.</text>
</comment>
<dbReference type="InterPro" id="IPR036388">
    <property type="entry name" value="WH-like_DNA-bd_sf"/>
</dbReference>
<evidence type="ECO:0000256" key="4">
    <source>
        <dbReference type="ARBA" id="ARBA00023163"/>
    </source>
</evidence>
<dbReference type="PROSITE" id="PS50931">
    <property type="entry name" value="HTH_LYSR"/>
    <property type="match status" value="1"/>
</dbReference>
<dbReference type="Pfam" id="PF00126">
    <property type="entry name" value="HTH_1"/>
    <property type="match status" value="1"/>
</dbReference>
<evidence type="ECO:0000256" key="2">
    <source>
        <dbReference type="ARBA" id="ARBA00023015"/>
    </source>
</evidence>
<keyword evidence="4" id="KW-0804">Transcription</keyword>
<dbReference type="Proteomes" id="UP001210380">
    <property type="component" value="Unassembled WGS sequence"/>
</dbReference>
<comment type="caution">
    <text evidence="6">The sequence shown here is derived from an EMBL/GenBank/DDBJ whole genome shotgun (WGS) entry which is preliminary data.</text>
</comment>
<protein>
    <submittedName>
        <fullName evidence="6">LysR substrate-binding domain-containing protein</fullName>
    </submittedName>
</protein>
<reference evidence="6 7" key="1">
    <citation type="submission" date="2022-11" db="EMBL/GenBank/DDBJ databases">
        <title>Draft genome sequence of Saccharopolyspora sp. WRP15-2 isolated from rhizosphere soils of wild rice in Thailand.</title>
        <authorList>
            <person name="Duangmal K."/>
            <person name="Kammanee S."/>
            <person name="Muangham S."/>
        </authorList>
    </citation>
    <scope>NUCLEOTIDE SEQUENCE [LARGE SCALE GENOMIC DNA]</scope>
    <source>
        <strain evidence="6 7">WRP15-2</strain>
    </source>
</reference>
<keyword evidence="2" id="KW-0805">Transcription regulation</keyword>
<evidence type="ECO:0000313" key="6">
    <source>
        <dbReference type="EMBL" id="MDA3628982.1"/>
    </source>
</evidence>
<proteinExistence type="inferred from homology"/>
<dbReference type="SUPFAM" id="SSF53850">
    <property type="entry name" value="Periplasmic binding protein-like II"/>
    <property type="match status" value="1"/>
</dbReference>
<evidence type="ECO:0000256" key="1">
    <source>
        <dbReference type="ARBA" id="ARBA00009437"/>
    </source>
</evidence>
<dbReference type="PANTHER" id="PTHR30346">
    <property type="entry name" value="TRANSCRIPTIONAL DUAL REGULATOR HCAR-RELATED"/>
    <property type="match status" value="1"/>
</dbReference>
<name>A0ABT4V6S3_9PSEU</name>
<organism evidence="6 7">
    <name type="scientific">Saccharopolyspora oryzae</name>
    <dbReference type="NCBI Taxonomy" id="2997343"/>
    <lineage>
        <taxon>Bacteria</taxon>
        <taxon>Bacillati</taxon>
        <taxon>Actinomycetota</taxon>
        <taxon>Actinomycetes</taxon>
        <taxon>Pseudonocardiales</taxon>
        <taxon>Pseudonocardiaceae</taxon>
        <taxon>Saccharopolyspora</taxon>
    </lineage>
</organism>
<dbReference type="InterPro" id="IPR036390">
    <property type="entry name" value="WH_DNA-bd_sf"/>
</dbReference>
<dbReference type="EMBL" id="JAQGLA010000057">
    <property type="protein sequence ID" value="MDA3628982.1"/>
    <property type="molecule type" value="Genomic_DNA"/>
</dbReference>
<dbReference type="RefSeq" id="WP_270951935.1">
    <property type="nucleotide sequence ID" value="NZ_JAQGLA010000057.1"/>
</dbReference>
<gene>
    <name evidence="6" type="ORF">OU415_26350</name>
</gene>